<reference evidence="2 3" key="1">
    <citation type="journal article" date="2020" name="Nat. Food">
        <title>A phased Vanilla planifolia genome enables genetic improvement of flavour and production.</title>
        <authorList>
            <person name="Hasing T."/>
            <person name="Tang H."/>
            <person name="Brym M."/>
            <person name="Khazi F."/>
            <person name="Huang T."/>
            <person name="Chambers A.H."/>
        </authorList>
    </citation>
    <scope>NUCLEOTIDE SEQUENCE [LARGE SCALE GENOMIC DNA]</scope>
    <source>
        <tissue evidence="2">Leaf</tissue>
    </source>
</reference>
<evidence type="ECO:0000313" key="3">
    <source>
        <dbReference type="Proteomes" id="UP000639772"/>
    </source>
</evidence>
<organism evidence="2 3">
    <name type="scientific">Vanilla planifolia</name>
    <name type="common">Vanilla</name>
    <dbReference type="NCBI Taxonomy" id="51239"/>
    <lineage>
        <taxon>Eukaryota</taxon>
        <taxon>Viridiplantae</taxon>
        <taxon>Streptophyta</taxon>
        <taxon>Embryophyta</taxon>
        <taxon>Tracheophyta</taxon>
        <taxon>Spermatophyta</taxon>
        <taxon>Magnoliopsida</taxon>
        <taxon>Liliopsida</taxon>
        <taxon>Asparagales</taxon>
        <taxon>Orchidaceae</taxon>
        <taxon>Vanilloideae</taxon>
        <taxon>Vanilleae</taxon>
        <taxon>Vanilla</taxon>
    </lineage>
</organism>
<proteinExistence type="predicted"/>
<dbReference type="AlphaFoldDB" id="A0A835URJ9"/>
<protein>
    <submittedName>
        <fullName evidence="2">Uncharacterized protein</fullName>
    </submittedName>
</protein>
<accession>A0A835URJ9</accession>
<evidence type="ECO:0000256" key="1">
    <source>
        <dbReference type="SAM" id="MobiDB-lite"/>
    </source>
</evidence>
<evidence type="ECO:0000313" key="2">
    <source>
        <dbReference type="EMBL" id="KAG0471367.1"/>
    </source>
</evidence>
<feature type="compositionally biased region" description="Basic and acidic residues" evidence="1">
    <location>
        <begin position="35"/>
        <end position="45"/>
    </location>
</feature>
<sequence>MTEHKDGNPEEAADGQNSLGSLFQEKEVEEIVATVKEDKPKEEIHNAAVAEKVQPEPKAEGKTPAVDA</sequence>
<comment type="caution">
    <text evidence="2">The sequence shown here is derived from an EMBL/GenBank/DDBJ whole genome shotgun (WGS) entry which is preliminary data.</text>
</comment>
<dbReference type="Proteomes" id="UP000639772">
    <property type="component" value="Unassembled WGS sequence"/>
</dbReference>
<dbReference type="EMBL" id="JADCNM010000008">
    <property type="protein sequence ID" value="KAG0471367.1"/>
    <property type="molecule type" value="Genomic_DNA"/>
</dbReference>
<gene>
    <name evidence="2" type="ORF">HPP92_015913</name>
</gene>
<name>A0A835URJ9_VANPL</name>
<feature type="region of interest" description="Disordered" evidence="1">
    <location>
        <begin position="1"/>
        <end position="68"/>
    </location>
</feature>